<sequence length="85" mass="9477">MGGVPLSMPRCTTPYAIPNKDRYTGTIRDSKPYLRSRFSIPICTAHAGWYVPVRQVIGRRTARYRAVPPKSTVDGRLKEKSIVGG</sequence>
<dbReference type="AlphaFoldDB" id="A0A426X6W5"/>
<name>A0A426X6W5_ENSVE</name>
<reference evidence="1 2" key="1">
    <citation type="journal article" date="2014" name="Agronomy (Basel)">
        <title>A Draft Genome Sequence for Ensete ventricosum, the Drought-Tolerant Tree Against Hunger.</title>
        <authorList>
            <person name="Harrison J."/>
            <person name="Moore K.A."/>
            <person name="Paszkiewicz K."/>
            <person name="Jones T."/>
            <person name="Grant M."/>
            <person name="Ambacheew D."/>
            <person name="Muzemil S."/>
            <person name="Studholme D.J."/>
        </authorList>
    </citation>
    <scope>NUCLEOTIDE SEQUENCE [LARGE SCALE GENOMIC DNA]</scope>
</reference>
<proteinExistence type="predicted"/>
<dbReference type="Proteomes" id="UP000287651">
    <property type="component" value="Unassembled WGS sequence"/>
</dbReference>
<gene>
    <name evidence="1" type="ORF">B296_00051925</name>
</gene>
<comment type="caution">
    <text evidence="1">The sequence shown here is derived from an EMBL/GenBank/DDBJ whole genome shotgun (WGS) entry which is preliminary data.</text>
</comment>
<accession>A0A426X6W5</accession>
<protein>
    <submittedName>
        <fullName evidence="1">Uncharacterized protein</fullName>
    </submittedName>
</protein>
<dbReference type="EMBL" id="AMZH03025354">
    <property type="protein sequence ID" value="RRT35223.1"/>
    <property type="molecule type" value="Genomic_DNA"/>
</dbReference>
<evidence type="ECO:0000313" key="2">
    <source>
        <dbReference type="Proteomes" id="UP000287651"/>
    </source>
</evidence>
<organism evidence="1 2">
    <name type="scientific">Ensete ventricosum</name>
    <name type="common">Abyssinian banana</name>
    <name type="synonym">Musa ensete</name>
    <dbReference type="NCBI Taxonomy" id="4639"/>
    <lineage>
        <taxon>Eukaryota</taxon>
        <taxon>Viridiplantae</taxon>
        <taxon>Streptophyta</taxon>
        <taxon>Embryophyta</taxon>
        <taxon>Tracheophyta</taxon>
        <taxon>Spermatophyta</taxon>
        <taxon>Magnoliopsida</taxon>
        <taxon>Liliopsida</taxon>
        <taxon>Zingiberales</taxon>
        <taxon>Musaceae</taxon>
        <taxon>Ensete</taxon>
    </lineage>
</organism>
<evidence type="ECO:0000313" key="1">
    <source>
        <dbReference type="EMBL" id="RRT35223.1"/>
    </source>
</evidence>